<dbReference type="PANTHER" id="PTHR30061:SF50">
    <property type="entry name" value="MALTOSE_MALTODEXTRIN-BINDING PERIPLASMIC PROTEIN"/>
    <property type="match status" value="1"/>
</dbReference>
<evidence type="ECO:0000313" key="4">
    <source>
        <dbReference type="EMBL" id="ACU84362.1"/>
    </source>
</evidence>
<dbReference type="GO" id="GO:0055052">
    <property type="term" value="C:ATP-binding cassette (ABC) transporter complex, substrate-binding subunit-containing"/>
    <property type="evidence" value="ECO:0007669"/>
    <property type="project" value="TreeGrafter"/>
</dbReference>
<dbReference type="AlphaFoldDB" id="C7MHF3"/>
<keyword evidence="3" id="KW-0732">Signal</keyword>
<dbReference type="Proteomes" id="UP000001919">
    <property type="component" value="Chromosome"/>
</dbReference>
<dbReference type="GO" id="GO:0015768">
    <property type="term" value="P:maltose transport"/>
    <property type="evidence" value="ECO:0007669"/>
    <property type="project" value="TreeGrafter"/>
</dbReference>
<dbReference type="SUPFAM" id="SSF53850">
    <property type="entry name" value="Periplasmic binding protein-like II"/>
    <property type="match status" value="1"/>
</dbReference>
<dbReference type="GO" id="GO:0042956">
    <property type="term" value="P:maltodextrin transmembrane transport"/>
    <property type="evidence" value="ECO:0007669"/>
    <property type="project" value="TreeGrafter"/>
</dbReference>
<evidence type="ECO:0000256" key="3">
    <source>
        <dbReference type="ARBA" id="ARBA00022729"/>
    </source>
</evidence>
<dbReference type="HOGENOM" id="CLU_031285_6_0_11"/>
<reference evidence="4 5" key="1">
    <citation type="journal article" date="2009" name="Stand. Genomic Sci.">
        <title>Complete genome sequence of Brachybacterium faecium type strain (Schefferle 6-10).</title>
        <authorList>
            <person name="Lapidus A."/>
            <person name="Pukall R."/>
            <person name="Labuttii K."/>
            <person name="Copeland A."/>
            <person name="Del Rio T.G."/>
            <person name="Nolan M."/>
            <person name="Chen F."/>
            <person name="Lucas S."/>
            <person name="Tice H."/>
            <person name="Cheng J.F."/>
            <person name="Bruce D."/>
            <person name="Goodwin L."/>
            <person name="Pitluck S."/>
            <person name="Rohde M."/>
            <person name="Goker M."/>
            <person name="Pati A."/>
            <person name="Ivanova N."/>
            <person name="Mavrommatis K."/>
            <person name="Chen A."/>
            <person name="Palaniappan K."/>
            <person name="D'haeseleer P."/>
            <person name="Chain P."/>
            <person name="Bristow J."/>
            <person name="Eisen J.A."/>
            <person name="Markowitz V."/>
            <person name="Hugenholtz P."/>
            <person name="Kyrpides N.C."/>
            <person name="Klenk H.P."/>
        </authorList>
    </citation>
    <scope>NUCLEOTIDE SEQUENCE [LARGE SCALE GENOMIC DNA]</scope>
    <source>
        <strain evidence="5">ATCC 43885 / DSM 4810 / JCM 11609 / LMG 19847 / NBRC 14762 / NCIMB 9860 / 6-10</strain>
    </source>
</reference>
<dbReference type="KEGG" id="bfa:Bfae_04930"/>
<dbReference type="Pfam" id="PF01547">
    <property type="entry name" value="SBP_bac_1"/>
    <property type="match status" value="1"/>
</dbReference>
<dbReference type="PANTHER" id="PTHR30061">
    <property type="entry name" value="MALTOSE-BINDING PERIPLASMIC PROTEIN"/>
    <property type="match status" value="1"/>
</dbReference>
<sequence length="442" mass="47445">MTSLHATPARPTRRAVARGMLALAGLAGTGVTSACSRPVVADQAAARESRGPITIWTSNNEQELAWGKAVTEAWNADHPDEAVTLQEVPAGASTEEAITAAIVAGTTPDLLFAVSPAATTDWVRQGGLVNLSSFDGGTEYIEDRVGEVARGYVHEDGAYYQLPWKSNPVMIMYNRELFELAGIDPDDPGMDSYDSFLAGAQKIVDSGASPSAIWPAPTAEFFESWFDYYPLLLAQTGGIRLIEDGSATFASPEGISAGEFWEQIYARGLAPRETSTDNAMAVGSTAMQIAGPWAIASYDGTLDYGIMPVPTPDGAPPEEITTFADAKNASIFTSSQNQLTAWDVLRFATDIDQDRTLLDLTGQMPMRANLLEVLPQFFDENPAYRAFADQSARVADVPNIAGSIDIWQRFRDAYVASAILGKRSVSEEFPSVAHDIDLLVGA</sequence>
<dbReference type="PATRIC" id="fig|446465.5.peg.487"/>
<evidence type="ECO:0000256" key="1">
    <source>
        <dbReference type="ARBA" id="ARBA00008520"/>
    </source>
</evidence>
<accession>C7MHF3</accession>
<keyword evidence="4" id="KW-0762">Sugar transport</keyword>
<dbReference type="InterPro" id="IPR006059">
    <property type="entry name" value="SBP"/>
</dbReference>
<name>C7MHF3_BRAFD</name>
<dbReference type="InterPro" id="IPR006311">
    <property type="entry name" value="TAT_signal"/>
</dbReference>
<dbReference type="GO" id="GO:1901982">
    <property type="term" value="F:maltose binding"/>
    <property type="evidence" value="ECO:0007669"/>
    <property type="project" value="TreeGrafter"/>
</dbReference>
<dbReference type="OrthoDB" id="2510110at2"/>
<proteinExistence type="inferred from homology"/>
<dbReference type="STRING" id="446465.Bfae_04930"/>
<protein>
    <submittedName>
        <fullName evidence="4">ABC-type sugar transport system, periplasmic component</fullName>
    </submittedName>
</protein>
<dbReference type="Gene3D" id="3.40.190.10">
    <property type="entry name" value="Periplasmic binding protein-like II"/>
    <property type="match status" value="2"/>
</dbReference>
<comment type="similarity">
    <text evidence="1">Belongs to the bacterial solute-binding protein 1 family.</text>
</comment>
<dbReference type="eggNOG" id="COG2182">
    <property type="taxonomic scope" value="Bacteria"/>
</dbReference>
<organism evidence="4 5">
    <name type="scientific">Brachybacterium faecium (strain ATCC 43885 / DSM 4810 / JCM 11609 / LMG 19847 / NBRC 14762 / NCIMB 9860 / 6-10)</name>
    <dbReference type="NCBI Taxonomy" id="446465"/>
    <lineage>
        <taxon>Bacteria</taxon>
        <taxon>Bacillati</taxon>
        <taxon>Actinomycetota</taxon>
        <taxon>Actinomycetes</taxon>
        <taxon>Micrococcales</taxon>
        <taxon>Dermabacteraceae</taxon>
        <taxon>Brachybacterium</taxon>
    </lineage>
</organism>
<evidence type="ECO:0000313" key="5">
    <source>
        <dbReference type="Proteomes" id="UP000001919"/>
    </source>
</evidence>
<keyword evidence="5" id="KW-1185">Reference proteome</keyword>
<evidence type="ECO:0000256" key="2">
    <source>
        <dbReference type="ARBA" id="ARBA00022448"/>
    </source>
</evidence>
<dbReference type="EMBL" id="CP001643">
    <property type="protein sequence ID" value="ACU84362.1"/>
    <property type="molecule type" value="Genomic_DNA"/>
</dbReference>
<keyword evidence="2" id="KW-0813">Transport</keyword>
<dbReference type="PROSITE" id="PS51318">
    <property type="entry name" value="TAT"/>
    <property type="match status" value="1"/>
</dbReference>
<gene>
    <name evidence="4" type="ordered locus">Bfae_04930</name>
</gene>